<evidence type="ECO:0000313" key="5">
    <source>
        <dbReference type="EMBL" id="EQD30512.1"/>
    </source>
</evidence>
<organism evidence="5">
    <name type="scientific">mine drainage metagenome</name>
    <dbReference type="NCBI Taxonomy" id="410659"/>
    <lineage>
        <taxon>unclassified sequences</taxon>
        <taxon>metagenomes</taxon>
        <taxon>ecological metagenomes</taxon>
    </lineage>
</organism>
<dbReference type="InterPro" id="IPR017459">
    <property type="entry name" value="Glycosyl_Trfase_fam3_N_dom"/>
</dbReference>
<accession>T0YF76</accession>
<dbReference type="InterPro" id="IPR036320">
    <property type="entry name" value="Glycosyl_Trfase_fam3_N_dom_sf"/>
</dbReference>
<gene>
    <name evidence="5" type="ORF">B1B_18365</name>
</gene>
<dbReference type="GO" id="GO:0000162">
    <property type="term" value="P:L-tryptophan biosynthetic process"/>
    <property type="evidence" value="ECO:0007669"/>
    <property type="project" value="InterPro"/>
</dbReference>
<evidence type="ECO:0000256" key="2">
    <source>
        <dbReference type="ARBA" id="ARBA00022679"/>
    </source>
</evidence>
<protein>
    <submittedName>
        <fullName evidence="5">Anthranilate phosphoribosyltransferase</fullName>
    </submittedName>
</protein>
<evidence type="ECO:0000256" key="1">
    <source>
        <dbReference type="ARBA" id="ARBA00022676"/>
    </source>
</evidence>
<dbReference type="InterPro" id="IPR035902">
    <property type="entry name" value="Nuc_phospho_transferase"/>
</dbReference>
<dbReference type="Pfam" id="PF00591">
    <property type="entry name" value="Glycos_transf_3"/>
    <property type="match status" value="1"/>
</dbReference>
<dbReference type="PANTHER" id="PTHR43285">
    <property type="entry name" value="ANTHRANILATE PHOSPHORIBOSYLTRANSFERASE"/>
    <property type="match status" value="1"/>
</dbReference>
<proteinExistence type="predicted"/>
<reference evidence="5" key="1">
    <citation type="submission" date="2013-08" db="EMBL/GenBank/DDBJ databases">
        <authorList>
            <person name="Mendez C."/>
            <person name="Richter M."/>
            <person name="Ferrer M."/>
            <person name="Sanchez J."/>
        </authorList>
    </citation>
    <scope>NUCLEOTIDE SEQUENCE</scope>
</reference>
<dbReference type="InterPro" id="IPR005940">
    <property type="entry name" value="Anthranilate_Pribosyl_Tfrase"/>
</dbReference>
<feature type="domain" description="Glycosyl transferase family 3" evidence="3">
    <location>
        <begin position="80"/>
        <end position="234"/>
    </location>
</feature>
<dbReference type="GO" id="GO:0005829">
    <property type="term" value="C:cytosol"/>
    <property type="evidence" value="ECO:0007669"/>
    <property type="project" value="TreeGrafter"/>
</dbReference>
<feature type="domain" description="Glycosyl transferase family 3 N-terminal" evidence="4">
    <location>
        <begin position="11"/>
        <end position="72"/>
    </location>
</feature>
<comment type="caution">
    <text evidence="5">The sequence shown here is derived from an EMBL/GenBank/DDBJ whole genome shotgun (WGS) entry which is preliminary data.</text>
</comment>
<dbReference type="SUPFAM" id="SSF47648">
    <property type="entry name" value="Nucleoside phosphorylase/phosphoribosyltransferase N-terminal domain"/>
    <property type="match status" value="1"/>
</dbReference>
<dbReference type="GO" id="GO:0004048">
    <property type="term" value="F:anthranilate phosphoribosyltransferase activity"/>
    <property type="evidence" value="ECO:0007669"/>
    <property type="project" value="InterPro"/>
</dbReference>
<sequence length="236" mass="24759">PAALMEFFARDVLNPLVRGTDMERASARQALTEILEGRVEAVHIASFLTALTMKGETAEEMTGFIDAMIDAATTFELAGDAIDIVGTGGDQLHTVNISTMAALAVAGCGVAVAKHGNRAASSSVGSADVLEGLGVRIETSPDTVRACVEGASIGFMFAPTYHHALGYLTPIRRALYFRTVFNVLGPLANPARVRRALIGVAPASHLDHMARVIDLRGTDLTILVSGDDGLDELSLG</sequence>
<dbReference type="EMBL" id="AUZY01012297">
    <property type="protein sequence ID" value="EQD30512.1"/>
    <property type="molecule type" value="Genomic_DNA"/>
</dbReference>
<dbReference type="Gene3D" id="3.40.1030.10">
    <property type="entry name" value="Nucleoside phosphorylase/phosphoribosyltransferase catalytic domain"/>
    <property type="match status" value="1"/>
</dbReference>
<feature type="non-terminal residue" evidence="5">
    <location>
        <position position="1"/>
    </location>
</feature>
<dbReference type="InterPro" id="IPR000312">
    <property type="entry name" value="Glycosyl_Trfase_fam3"/>
</dbReference>
<dbReference type="NCBIfam" id="TIGR01245">
    <property type="entry name" value="trpD"/>
    <property type="match status" value="1"/>
</dbReference>
<dbReference type="Gene3D" id="1.20.970.10">
    <property type="entry name" value="Transferase, Pyrimidine Nucleoside Phosphorylase, Chain C"/>
    <property type="match status" value="1"/>
</dbReference>
<reference evidence="5" key="2">
    <citation type="journal article" date="2014" name="ISME J.">
        <title>Microbial stratification in low pH oxic and suboxic macroscopic growths along an acid mine drainage.</title>
        <authorList>
            <person name="Mendez-Garcia C."/>
            <person name="Mesa V."/>
            <person name="Sprenger R.R."/>
            <person name="Richter M."/>
            <person name="Diez M.S."/>
            <person name="Solano J."/>
            <person name="Bargiela R."/>
            <person name="Golyshina O.V."/>
            <person name="Manteca A."/>
            <person name="Ramos J.L."/>
            <person name="Gallego J.R."/>
            <person name="Llorente I."/>
            <person name="Martins Dos Santos V.A."/>
            <person name="Jensen O.N."/>
            <person name="Pelaez A.I."/>
            <person name="Sanchez J."/>
            <person name="Ferrer M."/>
        </authorList>
    </citation>
    <scope>NUCLEOTIDE SEQUENCE</scope>
</reference>
<dbReference type="AlphaFoldDB" id="T0YF76"/>
<evidence type="ECO:0000259" key="3">
    <source>
        <dbReference type="Pfam" id="PF00591"/>
    </source>
</evidence>
<evidence type="ECO:0000259" key="4">
    <source>
        <dbReference type="Pfam" id="PF02885"/>
    </source>
</evidence>
<keyword evidence="2 5" id="KW-0808">Transferase</keyword>
<feature type="non-terminal residue" evidence="5">
    <location>
        <position position="236"/>
    </location>
</feature>
<dbReference type="PANTHER" id="PTHR43285:SF2">
    <property type="entry name" value="ANTHRANILATE PHOSPHORIBOSYLTRANSFERASE"/>
    <property type="match status" value="1"/>
</dbReference>
<dbReference type="SUPFAM" id="SSF52418">
    <property type="entry name" value="Nucleoside phosphorylase/phosphoribosyltransferase catalytic domain"/>
    <property type="match status" value="1"/>
</dbReference>
<name>T0YF76_9ZZZZ</name>
<keyword evidence="1 5" id="KW-0328">Glycosyltransferase</keyword>
<dbReference type="Pfam" id="PF02885">
    <property type="entry name" value="Glycos_trans_3N"/>
    <property type="match status" value="1"/>
</dbReference>